<evidence type="ECO:0000259" key="5">
    <source>
        <dbReference type="PROSITE" id="PS50097"/>
    </source>
</evidence>
<evidence type="ECO:0000256" key="4">
    <source>
        <dbReference type="SAM" id="MobiDB-lite"/>
    </source>
</evidence>
<feature type="region of interest" description="Disordered" evidence="4">
    <location>
        <begin position="553"/>
        <end position="572"/>
    </location>
</feature>
<dbReference type="PANTHER" id="PTHR24412">
    <property type="entry name" value="KELCH PROTEIN"/>
    <property type="match status" value="1"/>
</dbReference>
<accession>A0AA88ID51</accession>
<dbReference type="Gene3D" id="3.30.710.10">
    <property type="entry name" value="Potassium Channel Kv1.1, Chain A"/>
    <property type="match status" value="1"/>
</dbReference>
<evidence type="ECO:0000256" key="2">
    <source>
        <dbReference type="ARBA" id="ARBA00022737"/>
    </source>
</evidence>
<dbReference type="Proteomes" id="UP001187531">
    <property type="component" value="Unassembled WGS sequence"/>
</dbReference>
<dbReference type="Gene3D" id="1.25.40.420">
    <property type="match status" value="1"/>
</dbReference>
<dbReference type="AlphaFoldDB" id="A0AA88ID51"/>
<dbReference type="EMBL" id="JAVRJZ010000005">
    <property type="protein sequence ID" value="KAK2722011.1"/>
    <property type="molecule type" value="Genomic_DNA"/>
</dbReference>
<proteinExistence type="predicted"/>
<evidence type="ECO:0000256" key="1">
    <source>
        <dbReference type="ARBA" id="ARBA00022441"/>
    </source>
</evidence>
<dbReference type="SMART" id="SM00875">
    <property type="entry name" value="BACK"/>
    <property type="match status" value="1"/>
</dbReference>
<keyword evidence="1" id="KW-0880">Kelch repeat</keyword>
<protein>
    <recommendedName>
        <fullName evidence="5">BTB domain-containing protein</fullName>
    </recommendedName>
</protein>
<keyword evidence="7" id="KW-1185">Reference proteome</keyword>
<dbReference type="PROSITE" id="PS50097">
    <property type="entry name" value="BTB"/>
    <property type="match status" value="1"/>
</dbReference>
<dbReference type="InterPro" id="IPR011333">
    <property type="entry name" value="SKP1/BTB/POZ_sf"/>
</dbReference>
<sequence length="572" mass="64381">MDEIIQVYPPIPQEERPAHLGQNYIPEAMIRSAQRLIEKLLRQTDNRLFNLYVDRRDPLFFSDQARSIDVLLPTGASHRIKSVVLLQNLVAKIESLHDNIVERRRICHVLSSVVNFLIPALQQTRGTRNLRAILPFNRRSSYRRRLLRWNIDAAQIDQGRGNGEQEMGGIQREDVPADPVDIGPSGISNGVESNNDAAFIPPVNNFRSSMFTDIFRSLNEQRLSGEFCDFTLKTCEISLPAHRSILSACSPVFAAMMKYNSVESQTGVVEITDINGDIMSLVLDFIYRGQCDITVDNFTRIYASAEKYQIDNLIDYCHDYIMSLLSPDNALQMLELCQASVMNLKIRSSVAKYVAENFDGVLLEDFCALSPDIVLLIASSMEQTHTDSDLLAKRKYNEAVFTGLCEWVEKDRSERGIYELEVLGCVDFTVLSKNFFKKNIEKVKSLDNLPKCAKSLIQMLQAHYQSCFCPKCNGGGIPLPKDIRCTQCTKRLFRATGYCGHQTSSQYPLYECCYASIDANPIARQISHVIVNNPETLTCEACSQTNVVVVPSEQPIDPDSDASTVELPDGLN</sequence>
<evidence type="ECO:0000256" key="3">
    <source>
        <dbReference type="ARBA" id="ARBA00023203"/>
    </source>
</evidence>
<dbReference type="PANTHER" id="PTHR24412:SF489">
    <property type="entry name" value="RING FINGER DOMAIN AND KELCH REPEAT-CONTAINING PROTEIN DDB_G0271372"/>
    <property type="match status" value="1"/>
</dbReference>
<dbReference type="SUPFAM" id="SSF54695">
    <property type="entry name" value="POZ domain"/>
    <property type="match status" value="1"/>
</dbReference>
<dbReference type="InterPro" id="IPR000210">
    <property type="entry name" value="BTB/POZ_dom"/>
</dbReference>
<dbReference type="CDD" id="cd18186">
    <property type="entry name" value="BTB_POZ_ZBTB_KLHL-like"/>
    <property type="match status" value="1"/>
</dbReference>
<name>A0AA88ID51_ARTSF</name>
<dbReference type="InterPro" id="IPR011705">
    <property type="entry name" value="BACK"/>
</dbReference>
<feature type="domain" description="BTB" evidence="5">
    <location>
        <begin position="228"/>
        <end position="295"/>
    </location>
</feature>
<keyword evidence="2" id="KW-0677">Repeat</keyword>
<dbReference type="SMART" id="SM00225">
    <property type="entry name" value="BTB"/>
    <property type="match status" value="1"/>
</dbReference>
<dbReference type="Pfam" id="PF00651">
    <property type="entry name" value="BTB"/>
    <property type="match status" value="1"/>
</dbReference>
<reference evidence="6" key="1">
    <citation type="submission" date="2023-07" db="EMBL/GenBank/DDBJ databases">
        <title>Chromosome-level genome assembly of Artemia franciscana.</title>
        <authorList>
            <person name="Jo E."/>
        </authorList>
    </citation>
    <scope>NUCLEOTIDE SEQUENCE</scope>
    <source>
        <tissue evidence="6">Whole body</tissue>
    </source>
</reference>
<comment type="caution">
    <text evidence="6">The sequence shown here is derived from an EMBL/GenBank/DDBJ whole genome shotgun (WGS) entry which is preliminary data.</text>
</comment>
<organism evidence="6 7">
    <name type="scientific">Artemia franciscana</name>
    <name type="common">Brine shrimp</name>
    <name type="synonym">Artemia sanfranciscana</name>
    <dbReference type="NCBI Taxonomy" id="6661"/>
    <lineage>
        <taxon>Eukaryota</taxon>
        <taxon>Metazoa</taxon>
        <taxon>Ecdysozoa</taxon>
        <taxon>Arthropoda</taxon>
        <taxon>Crustacea</taxon>
        <taxon>Branchiopoda</taxon>
        <taxon>Anostraca</taxon>
        <taxon>Artemiidae</taxon>
        <taxon>Artemia</taxon>
    </lineage>
</organism>
<keyword evidence="3" id="KW-0009">Actin-binding</keyword>
<evidence type="ECO:0000313" key="7">
    <source>
        <dbReference type="Proteomes" id="UP001187531"/>
    </source>
</evidence>
<gene>
    <name evidence="6" type="ORF">QYM36_002536</name>
</gene>
<evidence type="ECO:0000313" key="6">
    <source>
        <dbReference type="EMBL" id="KAK2722011.1"/>
    </source>
</evidence>
<dbReference type="Pfam" id="PF07707">
    <property type="entry name" value="BACK"/>
    <property type="match status" value="1"/>
</dbReference>